<comment type="caution">
    <text evidence="8">Lacks conserved residue(s) required for the propagation of feature annotation.</text>
</comment>
<dbReference type="CDD" id="cd06571">
    <property type="entry name" value="Bac_DnaA_C"/>
    <property type="match status" value="1"/>
</dbReference>
<dbReference type="PANTHER" id="PTHR30050:SF2">
    <property type="entry name" value="CHROMOSOMAL REPLICATION INITIATOR PROTEIN DNAA"/>
    <property type="match status" value="1"/>
</dbReference>
<evidence type="ECO:0000259" key="13">
    <source>
        <dbReference type="SMART" id="SM00760"/>
    </source>
</evidence>
<organism evidence="14 15">
    <name type="scientific">Veillonella absiana</name>
    <dbReference type="NCBI Taxonomy" id="3079305"/>
    <lineage>
        <taxon>Bacteria</taxon>
        <taxon>Bacillati</taxon>
        <taxon>Bacillota</taxon>
        <taxon>Negativicutes</taxon>
        <taxon>Veillonellales</taxon>
        <taxon>Veillonellaceae</taxon>
        <taxon>Veillonella</taxon>
    </lineage>
</organism>
<dbReference type="NCBIfam" id="TIGR00362">
    <property type="entry name" value="DnaA"/>
    <property type="match status" value="1"/>
</dbReference>
<feature type="binding site" evidence="8">
    <location>
        <position position="213"/>
    </location>
    <ligand>
        <name>ATP</name>
        <dbReference type="ChEBI" id="CHEBI:30616"/>
    </ligand>
</feature>
<proteinExistence type="inferred from homology"/>
<comment type="domain">
    <text evidence="8">Domain I is involved in oligomerization and binding regulators, domain II is flexibile and of varying length in different bacteria, domain III forms the AAA+ region, while domain IV binds dsDNA.</text>
</comment>
<evidence type="ECO:0000259" key="12">
    <source>
        <dbReference type="SMART" id="SM00382"/>
    </source>
</evidence>
<dbReference type="PRINTS" id="PR00051">
    <property type="entry name" value="DNAA"/>
</dbReference>
<keyword evidence="3 8" id="KW-0235">DNA replication</keyword>
<dbReference type="PANTHER" id="PTHR30050">
    <property type="entry name" value="CHROMOSOMAL REPLICATION INITIATOR PROTEIN DNAA"/>
    <property type="match status" value="1"/>
</dbReference>
<dbReference type="SUPFAM" id="SSF48295">
    <property type="entry name" value="TrpR-like"/>
    <property type="match status" value="1"/>
</dbReference>
<name>A0ABU3Z7N5_9FIRM</name>
<feature type="domain" description="AAA+ ATPase" evidence="12">
    <location>
        <begin position="200"/>
        <end position="329"/>
    </location>
</feature>
<keyword evidence="15" id="KW-1185">Reference proteome</keyword>
<dbReference type="InterPro" id="IPR038454">
    <property type="entry name" value="DnaA_N_sf"/>
</dbReference>
<dbReference type="Pfam" id="PF08299">
    <property type="entry name" value="Bac_DnaA_C"/>
    <property type="match status" value="1"/>
</dbReference>
<dbReference type="Gene3D" id="3.40.50.300">
    <property type="entry name" value="P-loop containing nucleotide triphosphate hydrolases"/>
    <property type="match status" value="1"/>
</dbReference>
<dbReference type="InterPro" id="IPR020591">
    <property type="entry name" value="Chromosome_initiator_DnaA-like"/>
</dbReference>
<keyword evidence="5 8" id="KW-0067">ATP-binding</keyword>
<evidence type="ECO:0000313" key="14">
    <source>
        <dbReference type="EMBL" id="MDV5087722.1"/>
    </source>
</evidence>
<comment type="subcellular location">
    <subcellularLocation>
        <location evidence="8">Cytoplasm</location>
    </subcellularLocation>
</comment>
<dbReference type="SMART" id="SM00382">
    <property type="entry name" value="AAA"/>
    <property type="match status" value="1"/>
</dbReference>
<keyword evidence="7 8" id="KW-0238">DNA-binding</keyword>
<evidence type="ECO:0000256" key="4">
    <source>
        <dbReference type="ARBA" id="ARBA00022741"/>
    </source>
</evidence>
<dbReference type="CDD" id="cd00009">
    <property type="entry name" value="AAA"/>
    <property type="match status" value="1"/>
</dbReference>
<evidence type="ECO:0000313" key="15">
    <source>
        <dbReference type="Proteomes" id="UP001272515"/>
    </source>
</evidence>
<dbReference type="InterPro" id="IPR001957">
    <property type="entry name" value="Chromosome_initiator_DnaA"/>
</dbReference>
<dbReference type="Gene3D" id="1.10.1750.10">
    <property type="match status" value="1"/>
</dbReference>
<keyword evidence="6 8" id="KW-0446">Lipid-binding</keyword>
<evidence type="ECO:0000256" key="11">
    <source>
        <dbReference type="RuleBase" id="RU004227"/>
    </source>
</evidence>
<dbReference type="RefSeq" id="WP_317329548.1">
    <property type="nucleotide sequence ID" value="NZ_JAWJZA010000015.1"/>
</dbReference>
<comment type="caution">
    <text evidence="14">The sequence shown here is derived from an EMBL/GenBank/DDBJ whole genome shotgun (WGS) entry which is preliminary data.</text>
</comment>
<protein>
    <recommendedName>
        <fullName evidence="8 9">Chromosomal replication initiator protein DnaA</fullName>
    </recommendedName>
</protein>
<reference evidence="14 15" key="1">
    <citation type="submission" date="2023-10" db="EMBL/GenBank/DDBJ databases">
        <title>Veillonella sp. nov., isolated from a pig farm feces dump.</title>
        <authorList>
            <person name="Chang Y.-H."/>
        </authorList>
    </citation>
    <scope>NUCLEOTIDE SEQUENCE [LARGE SCALE GENOMIC DNA]</scope>
    <source>
        <strain evidence="14 15">YH-vei2233</strain>
    </source>
</reference>
<comment type="function">
    <text evidence="8 10">Plays an essential role in the initiation and regulation of chromosomal replication. ATP-DnaA binds to the origin of replication (oriC) to initiate formation of the DNA replication initiation complex once per cell cycle. Binds the DnaA box (a 9 base pair repeat at the origin) and separates the double-stranded (ds)DNA. Forms a right-handed helical filament on oriC DNA; dsDNA binds to the exterior of the filament while single-stranded (ss)DNA is stabiized in the filament's interior. The ATP-DnaA-oriC complex binds and stabilizes one strand of the AT-rich DNA unwinding element (DUE), permitting loading of DNA polymerase. After initiation quickly degrades to an ADP-DnaA complex that is not apt for DNA replication. Binds acidic phospholipids.</text>
</comment>
<gene>
    <name evidence="8 14" type="primary">dnaA</name>
    <name evidence="14" type="ORF">RVY80_02530</name>
</gene>
<evidence type="ECO:0000256" key="6">
    <source>
        <dbReference type="ARBA" id="ARBA00023121"/>
    </source>
</evidence>
<feature type="binding site" evidence="8">
    <location>
        <position position="215"/>
    </location>
    <ligand>
        <name>ATP</name>
        <dbReference type="ChEBI" id="CHEBI:30616"/>
    </ligand>
</feature>
<keyword evidence="2 8" id="KW-0963">Cytoplasm</keyword>
<dbReference type="Proteomes" id="UP001272515">
    <property type="component" value="Unassembled WGS sequence"/>
</dbReference>
<dbReference type="InterPro" id="IPR013317">
    <property type="entry name" value="DnaA_dom"/>
</dbReference>
<dbReference type="InterPro" id="IPR003593">
    <property type="entry name" value="AAA+_ATPase"/>
</dbReference>
<keyword evidence="4 8" id="KW-0547">Nucleotide-binding</keyword>
<dbReference type="InterPro" id="IPR027417">
    <property type="entry name" value="P-loop_NTPase"/>
</dbReference>
<evidence type="ECO:0000256" key="5">
    <source>
        <dbReference type="ARBA" id="ARBA00022840"/>
    </source>
</evidence>
<dbReference type="SUPFAM" id="SSF52540">
    <property type="entry name" value="P-loop containing nucleoside triphosphate hydrolases"/>
    <property type="match status" value="1"/>
</dbReference>
<feature type="region of interest" description="Domain I, interacts with DnaA modulators" evidence="8">
    <location>
        <begin position="1"/>
        <end position="118"/>
    </location>
</feature>
<dbReference type="SMART" id="SM00760">
    <property type="entry name" value="Bac_DnaA_C"/>
    <property type="match status" value="1"/>
</dbReference>
<sequence>MQNFELGLFWEQVLEDTKKKMPLQLWESTISSWLIPLSVEDLSIHIGVTQDFIKNIIEKNPAVIGPLQESIDQINGSHLDIIIMNILETTPNQPSTQSGQSNLKLYTPVYDDPVIIDTPAPHQTTVSDSLQSIDDQLAAQQQSQNQFGQQQMVSQPEPKKIDLSYSNLIKSFRFETFVAGNSNRIPFGAAQAVAENPGNIYNPLFIYGPSGLGKTHLMHAIGNYIIDHNPNLNVMCITSEKFMNTFVDLVVRGRQGDVFRNIFRNIDVLLVDDIQFLENKEGTKNEFFNTFNELLDNQKQIVLTSDTLPSDMNQLEDRLRSRFQAGFIATMDNPDLETRIAIVKSILEKYNISLTNDAVNYVAYQFSENVRVLQGAVNRLVGVASLQNLTGDIDYEFTKSALEDLITEQPVELLSIKHIQDFVSSYFSIKKADLLGKKRKIQFAFPRQIAMYLCRDLISESYPQIAAAFTRDHTTILHAYEKISKEMEKNPETARIVNDIKNKLNGCG</sequence>
<evidence type="ECO:0000256" key="10">
    <source>
        <dbReference type="RuleBase" id="RU000577"/>
    </source>
</evidence>
<dbReference type="Gene3D" id="1.10.8.60">
    <property type="match status" value="1"/>
</dbReference>
<dbReference type="HAMAP" id="MF_00377">
    <property type="entry name" value="DnaA_bact"/>
    <property type="match status" value="1"/>
</dbReference>
<comment type="subunit">
    <text evidence="8">Oligomerizes as a right-handed, spiral filament on DNA at oriC.</text>
</comment>
<evidence type="ECO:0000256" key="8">
    <source>
        <dbReference type="HAMAP-Rule" id="MF_00377"/>
    </source>
</evidence>
<feature type="domain" description="Chromosomal replication initiator DnaA C-terminal" evidence="13">
    <location>
        <begin position="415"/>
        <end position="483"/>
    </location>
</feature>
<dbReference type="InterPro" id="IPR010921">
    <property type="entry name" value="Trp_repressor/repl_initiator"/>
</dbReference>
<comment type="similarity">
    <text evidence="1 8 11">Belongs to the DnaA family.</text>
</comment>
<evidence type="ECO:0000256" key="3">
    <source>
        <dbReference type="ARBA" id="ARBA00022705"/>
    </source>
</evidence>
<evidence type="ECO:0000256" key="2">
    <source>
        <dbReference type="ARBA" id="ARBA00022490"/>
    </source>
</evidence>
<evidence type="ECO:0000256" key="7">
    <source>
        <dbReference type="ARBA" id="ARBA00023125"/>
    </source>
</evidence>
<dbReference type="EMBL" id="JAWJZB010000002">
    <property type="protein sequence ID" value="MDV5087722.1"/>
    <property type="molecule type" value="Genomic_DNA"/>
</dbReference>
<dbReference type="Gene3D" id="3.30.300.180">
    <property type="match status" value="1"/>
</dbReference>
<feature type="binding site" evidence="8">
    <location>
        <position position="214"/>
    </location>
    <ligand>
        <name>ATP</name>
        <dbReference type="ChEBI" id="CHEBI:30616"/>
    </ligand>
</feature>
<evidence type="ECO:0000256" key="9">
    <source>
        <dbReference type="NCBIfam" id="TIGR00362"/>
    </source>
</evidence>
<dbReference type="InterPro" id="IPR013159">
    <property type="entry name" value="DnaA_C"/>
</dbReference>
<feature type="binding site" evidence="8">
    <location>
        <position position="211"/>
    </location>
    <ligand>
        <name>ATP</name>
        <dbReference type="ChEBI" id="CHEBI:30616"/>
    </ligand>
</feature>
<accession>A0ABU3Z7N5</accession>
<feature type="region of interest" description="Domain IV, binds dsDNA" evidence="8">
    <location>
        <begin position="385"/>
        <end position="508"/>
    </location>
</feature>
<dbReference type="Pfam" id="PF00308">
    <property type="entry name" value="Bac_DnaA"/>
    <property type="match status" value="1"/>
</dbReference>
<evidence type="ECO:0000256" key="1">
    <source>
        <dbReference type="ARBA" id="ARBA00006583"/>
    </source>
</evidence>